<feature type="DNA-binding region" description="H-T-H motif" evidence="4">
    <location>
        <begin position="60"/>
        <end position="79"/>
    </location>
</feature>
<evidence type="ECO:0000259" key="5">
    <source>
        <dbReference type="PROSITE" id="PS50977"/>
    </source>
</evidence>
<gene>
    <name evidence="6" type="ORF">EV385_0060</name>
</gene>
<keyword evidence="3" id="KW-0804">Transcription</keyword>
<keyword evidence="2 4" id="KW-0238">DNA-binding</keyword>
<dbReference type="InterPro" id="IPR009057">
    <property type="entry name" value="Homeodomain-like_sf"/>
</dbReference>
<evidence type="ECO:0000256" key="3">
    <source>
        <dbReference type="ARBA" id="ARBA00023163"/>
    </source>
</evidence>
<dbReference type="AlphaFoldDB" id="A0A4Q7ZCG7"/>
<dbReference type="PANTHER" id="PTHR30055:SF234">
    <property type="entry name" value="HTH-TYPE TRANSCRIPTIONAL REGULATOR BETI"/>
    <property type="match status" value="1"/>
</dbReference>
<dbReference type="SUPFAM" id="SSF46689">
    <property type="entry name" value="Homeodomain-like"/>
    <property type="match status" value="1"/>
</dbReference>
<reference evidence="6 7" key="1">
    <citation type="submission" date="2019-02" db="EMBL/GenBank/DDBJ databases">
        <title>Sequencing the genomes of 1000 actinobacteria strains.</title>
        <authorList>
            <person name="Klenk H.-P."/>
        </authorList>
    </citation>
    <scope>NUCLEOTIDE SEQUENCE [LARGE SCALE GENOMIC DNA]</scope>
    <source>
        <strain evidence="6 7">DSM 45162</strain>
    </source>
</reference>
<sequence>MLYTAPSNVKTFDRGAFFVYGRGVIEPVRSMREQNRRLLRGSLIAAARELTASRGWDSVRMADVAEAAGVSRQTLYNEFENKAGLGAAVATREIEQFVAAVREDLAAPGDDLRAAAETAIRHALTAAAENPLVKTILTSAPDDLLPYLTTRADVVLVLASEVVREWAAARLPGVTEAALAPAAESIVRLVVSHVVLPSAAPETTAVTLADTLMRLLPRTPPDNGDQPGRI</sequence>
<keyword evidence="1" id="KW-0805">Transcription regulation</keyword>
<dbReference type="Proteomes" id="UP000292564">
    <property type="component" value="Unassembled WGS sequence"/>
</dbReference>
<evidence type="ECO:0000313" key="6">
    <source>
        <dbReference type="EMBL" id="RZU48347.1"/>
    </source>
</evidence>
<dbReference type="Pfam" id="PF18556">
    <property type="entry name" value="TetR_C_35"/>
    <property type="match status" value="1"/>
</dbReference>
<feature type="domain" description="HTH tetR-type" evidence="5">
    <location>
        <begin position="37"/>
        <end position="97"/>
    </location>
</feature>
<dbReference type="PANTHER" id="PTHR30055">
    <property type="entry name" value="HTH-TYPE TRANSCRIPTIONAL REGULATOR RUTR"/>
    <property type="match status" value="1"/>
</dbReference>
<dbReference type="InterPro" id="IPR040611">
    <property type="entry name" value="AlkX_C"/>
</dbReference>
<evidence type="ECO:0000256" key="1">
    <source>
        <dbReference type="ARBA" id="ARBA00023015"/>
    </source>
</evidence>
<dbReference type="InterPro" id="IPR050109">
    <property type="entry name" value="HTH-type_TetR-like_transc_reg"/>
</dbReference>
<accession>A0A4Q7ZCG7</accession>
<organism evidence="6 7">
    <name type="scientific">Krasilnikovia cinnamomea</name>
    <dbReference type="NCBI Taxonomy" id="349313"/>
    <lineage>
        <taxon>Bacteria</taxon>
        <taxon>Bacillati</taxon>
        <taxon>Actinomycetota</taxon>
        <taxon>Actinomycetes</taxon>
        <taxon>Micromonosporales</taxon>
        <taxon>Micromonosporaceae</taxon>
        <taxon>Krasilnikovia</taxon>
    </lineage>
</organism>
<evidence type="ECO:0000313" key="7">
    <source>
        <dbReference type="Proteomes" id="UP000292564"/>
    </source>
</evidence>
<dbReference type="InterPro" id="IPR001647">
    <property type="entry name" value="HTH_TetR"/>
</dbReference>
<dbReference type="EMBL" id="SHKY01000001">
    <property type="protein sequence ID" value="RZU48347.1"/>
    <property type="molecule type" value="Genomic_DNA"/>
</dbReference>
<comment type="caution">
    <text evidence="6">The sequence shown here is derived from an EMBL/GenBank/DDBJ whole genome shotgun (WGS) entry which is preliminary data.</text>
</comment>
<evidence type="ECO:0000256" key="2">
    <source>
        <dbReference type="ARBA" id="ARBA00023125"/>
    </source>
</evidence>
<dbReference type="GO" id="GO:0000976">
    <property type="term" value="F:transcription cis-regulatory region binding"/>
    <property type="evidence" value="ECO:0007669"/>
    <property type="project" value="TreeGrafter"/>
</dbReference>
<evidence type="ECO:0000256" key="4">
    <source>
        <dbReference type="PROSITE-ProRule" id="PRU00335"/>
    </source>
</evidence>
<proteinExistence type="predicted"/>
<dbReference type="Pfam" id="PF00440">
    <property type="entry name" value="TetR_N"/>
    <property type="match status" value="1"/>
</dbReference>
<keyword evidence="7" id="KW-1185">Reference proteome</keyword>
<dbReference type="GO" id="GO:0003700">
    <property type="term" value="F:DNA-binding transcription factor activity"/>
    <property type="evidence" value="ECO:0007669"/>
    <property type="project" value="TreeGrafter"/>
</dbReference>
<dbReference type="Gene3D" id="1.10.357.10">
    <property type="entry name" value="Tetracycline Repressor, domain 2"/>
    <property type="match status" value="1"/>
</dbReference>
<dbReference type="PROSITE" id="PS50977">
    <property type="entry name" value="HTH_TETR_2"/>
    <property type="match status" value="1"/>
</dbReference>
<dbReference type="PRINTS" id="PR00455">
    <property type="entry name" value="HTHTETR"/>
</dbReference>
<protein>
    <submittedName>
        <fullName evidence="6">TetR family transcriptional regulator</fullName>
    </submittedName>
</protein>
<name>A0A4Q7ZCG7_9ACTN</name>